<evidence type="ECO:0000313" key="2">
    <source>
        <dbReference type="EMBL" id="MBK0394322.1"/>
    </source>
</evidence>
<reference evidence="2" key="1">
    <citation type="submission" date="2020-12" db="EMBL/GenBank/DDBJ databases">
        <title>Ramlibacter sp. nov., isolated from a freshwater alga, Cryptomonas.</title>
        <authorList>
            <person name="Kim H.M."/>
            <person name="Jeon C.O."/>
        </authorList>
    </citation>
    <scope>NUCLEOTIDE SEQUENCE</scope>
    <source>
        <strain evidence="2">CrO1</strain>
    </source>
</reference>
<gene>
    <name evidence="2" type="ORF">I8E28_17095</name>
</gene>
<accession>A0A934Q4F4</accession>
<evidence type="ECO:0000256" key="1">
    <source>
        <dbReference type="SAM" id="Phobius"/>
    </source>
</evidence>
<keyword evidence="1" id="KW-0812">Transmembrane</keyword>
<sequence length="142" mass="15015">MSYPVGRSRFGGLFALAMALLAALAVGSWVTSGAGGWRAAAGLAFLLAAAAWAGASWWSVPSGRLTWDGARWAFAAGTGPGQSGVVTVALDLQRWLLVRWAGTRTHWVWLEHSRAPADWAALRRAVYSRADDDVPSGAEPPP</sequence>
<dbReference type="AlphaFoldDB" id="A0A934Q4F4"/>
<dbReference type="Proteomes" id="UP000617041">
    <property type="component" value="Unassembled WGS sequence"/>
</dbReference>
<protein>
    <submittedName>
        <fullName evidence="2">Uncharacterized protein</fullName>
    </submittedName>
</protein>
<comment type="caution">
    <text evidence="2">The sequence shown here is derived from an EMBL/GenBank/DDBJ whole genome shotgun (WGS) entry which is preliminary data.</text>
</comment>
<proteinExistence type="predicted"/>
<organism evidence="2 3">
    <name type="scientific">Ramlibacter algicola</name>
    <dbReference type="NCBI Taxonomy" id="2795217"/>
    <lineage>
        <taxon>Bacteria</taxon>
        <taxon>Pseudomonadati</taxon>
        <taxon>Pseudomonadota</taxon>
        <taxon>Betaproteobacteria</taxon>
        <taxon>Burkholderiales</taxon>
        <taxon>Comamonadaceae</taxon>
        <taxon>Ramlibacter</taxon>
    </lineage>
</organism>
<feature type="transmembrane region" description="Helical" evidence="1">
    <location>
        <begin position="35"/>
        <end position="55"/>
    </location>
</feature>
<evidence type="ECO:0000313" key="3">
    <source>
        <dbReference type="Proteomes" id="UP000617041"/>
    </source>
</evidence>
<dbReference type="EMBL" id="JAEDAO010000001">
    <property type="protein sequence ID" value="MBK0394322.1"/>
    <property type="molecule type" value="Genomic_DNA"/>
</dbReference>
<keyword evidence="1" id="KW-0472">Membrane</keyword>
<dbReference type="RefSeq" id="WP_200789320.1">
    <property type="nucleotide sequence ID" value="NZ_JAEDAO010000001.1"/>
</dbReference>
<name>A0A934Q4F4_9BURK</name>
<keyword evidence="3" id="KW-1185">Reference proteome</keyword>
<keyword evidence="1" id="KW-1133">Transmembrane helix</keyword>